<accession>A0A9W7Y9W0</accession>
<keyword evidence="3" id="KW-1185">Reference proteome</keyword>
<evidence type="ECO:0000313" key="3">
    <source>
        <dbReference type="Proteomes" id="UP001143981"/>
    </source>
</evidence>
<gene>
    <name evidence="2" type="ORF">LPJ61_001511</name>
</gene>
<evidence type="ECO:0000256" key="1">
    <source>
        <dbReference type="SAM" id="MobiDB-lite"/>
    </source>
</evidence>
<dbReference type="AlphaFoldDB" id="A0A9W7Y9W0"/>
<reference evidence="2" key="1">
    <citation type="submission" date="2022-07" db="EMBL/GenBank/DDBJ databases">
        <title>Phylogenomic reconstructions and comparative analyses of Kickxellomycotina fungi.</title>
        <authorList>
            <person name="Reynolds N.K."/>
            <person name="Stajich J.E."/>
            <person name="Barry K."/>
            <person name="Grigoriev I.V."/>
            <person name="Crous P."/>
            <person name="Smith M.E."/>
        </authorList>
    </citation>
    <scope>NUCLEOTIDE SEQUENCE</scope>
    <source>
        <strain evidence="2">BCRC 34381</strain>
    </source>
</reference>
<comment type="caution">
    <text evidence="2">The sequence shown here is derived from an EMBL/GenBank/DDBJ whole genome shotgun (WGS) entry which is preliminary data.</text>
</comment>
<name>A0A9W7Y9W0_9FUNG</name>
<feature type="region of interest" description="Disordered" evidence="1">
    <location>
        <begin position="1"/>
        <end position="26"/>
    </location>
</feature>
<protein>
    <submittedName>
        <fullName evidence="2">Uncharacterized protein</fullName>
    </submittedName>
</protein>
<proteinExistence type="predicted"/>
<dbReference type="OrthoDB" id="5584798at2759"/>
<sequence>MVPAAKQRSFRFEDESSGELNDAGDSNTDAFRSHMSALLGGVASGAQRALVMVTNCNIEPVISGCAGIGNISVFNCRWGANYKSTLGVIHANAESLRQLGITFDTLDNFEEVMISEAGRHYTYSNLSKLVLDEGYSSFD</sequence>
<evidence type="ECO:0000313" key="2">
    <source>
        <dbReference type="EMBL" id="KAJ1733532.1"/>
    </source>
</evidence>
<dbReference type="EMBL" id="JANBOI010000133">
    <property type="protein sequence ID" value="KAJ1733532.1"/>
    <property type="molecule type" value="Genomic_DNA"/>
</dbReference>
<organism evidence="2 3">
    <name type="scientific">Coemansia biformis</name>
    <dbReference type="NCBI Taxonomy" id="1286918"/>
    <lineage>
        <taxon>Eukaryota</taxon>
        <taxon>Fungi</taxon>
        <taxon>Fungi incertae sedis</taxon>
        <taxon>Zoopagomycota</taxon>
        <taxon>Kickxellomycotina</taxon>
        <taxon>Kickxellomycetes</taxon>
        <taxon>Kickxellales</taxon>
        <taxon>Kickxellaceae</taxon>
        <taxon>Coemansia</taxon>
    </lineage>
</organism>
<dbReference type="Proteomes" id="UP001143981">
    <property type="component" value="Unassembled WGS sequence"/>
</dbReference>